<dbReference type="InterPro" id="IPR011009">
    <property type="entry name" value="Kinase-like_dom_sf"/>
</dbReference>
<protein>
    <submittedName>
        <fullName evidence="2">Phosphotransferase</fullName>
    </submittedName>
</protein>
<comment type="caution">
    <text evidence="2">The sequence shown here is derived from an EMBL/GenBank/DDBJ whole genome shotgun (WGS) entry which is preliminary data.</text>
</comment>
<dbReference type="Gene3D" id="3.90.1200.10">
    <property type="match status" value="1"/>
</dbReference>
<dbReference type="RefSeq" id="WP_227306108.1">
    <property type="nucleotide sequence ID" value="NZ_JAESVA010000002.1"/>
</dbReference>
<gene>
    <name evidence="2" type="ORF">ACELLULO517_04450</name>
</gene>
<organism evidence="2 3">
    <name type="scientific">Acidisoma cellulosilyticum</name>
    <dbReference type="NCBI Taxonomy" id="2802395"/>
    <lineage>
        <taxon>Bacteria</taxon>
        <taxon>Pseudomonadati</taxon>
        <taxon>Pseudomonadota</taxon>
        <taxon>Alphaproteobacteria</taxon>
        <taxon>Acetobacterales</taxon>
        <taxon>Acidocellaceae</taxon>
        <taxon>Acidisoma</taxon>
    </lineage>
</organism>
<evidence type="ECO:0000313" key="3">
    <source>
        <dbReference type="Proteomes" id="UP000721844"/>
    </source>
</evidence>
<dbReference type="Proteomes" id="UP000721844">
    <property type="component" value="Unassembled WGS sequence"/>
</dbReference>
<accession>A0A963YYC7</accession>
<proteinExistence type="predicted"/>
<dbReference type="SUPFAM" id="SSF56112">
    <property type="entry name" value="Protein kinase-like (PK-like)"/>
    <property type="match status" value="1"/>
</dbReference>
<dbReference type="InterPro" id="IPR002575">
    <property type="entry name" value="Aminoglycoside_PTrfase"/>
</dbReference>
<feature type="domain" description="Aminoglycoside phosphotransferase" evidence="1">
    <location>
        <begin position="28"/>
        <end position="241"/>
    </location>
</feature>
<sequence length="328" mass="35577">MSIDDPQVQERLRAALIAAFGSAQADAIEPLQGGASTAFPFRVDRGDQRFVVRVEGERSPLRNPHQYESMTRAAQEGLAPRLYYTNETLGVAVMDFIDAKPLNTYPGGSAGFAQGIGGLIARLQAVPAFPHFVDYTDMVGRLWTYLCSTGLFAPGILDRTSARLARVSEAYRAGFEWGVASHNDLLPHNLLFDGSRLWLIDWESAYLNDPHIDIAIALDNFAPDPACAELLKQAASAHWPERIDPTRLALARALVRLYYAGVLLSAAFAALGPLEDRNLSAPSAEAFERAVRLGGMRLDAPETKHLLGKVFLASFMTGAAPPRLGGSA</sequence>
<name>A0A963YYC7_9PROT</name>
<dbReference type="Gene3D" id="3.30.200.20">
    <property type="entry name" value="Phosphorylase Kinase, domain 1"/>
    <property type="match status" value="1"/>
</dbReference>
<dbReference type="Pfam" id="PF01636">
    <property type="entry name" value="APH"/>
    <property type="match status" value="1"/>
</dbReference>
<evidence type="ECO:0000259" key="1">
    <source>
        <dbReference type="Pfam" id="PF01636"/>
    </source>
</evidence>
<dbReference type="EMBL" id="JAESVA010000002">
    <property type="protein sequence ID" value="MCB8879472.1"/>
    <property type="molecule type" value="Genomic_DNA"/>
</dbReference>
<evidence type="ECO:0000313" key="2">
    <source>
        <dbReference type="EMBL" id="MCB8879472.1"/>
    </source>
</evidence>
<reference evidence="2 3" key="1">
    <citation type="journal article" date="2021" name="Microorganisms">
        <title>Acidisoma silvae sp. nov. and Acidisomacellulosilytica sp. nov., Two Acidophilic Bacteria Isolated from Decaying Wood, Hydrolyzing Cellulose and Producing Poly-3-hydroxybutyrate.</title>
        <authorList>
            <person name="Mieszkin S."/>
            <person name="Pouder E."/>
            <person name="Uroz S."/>
            <person name="Simon-Colin C."/>
            <person name="Alain K."/>
        </authorList>
    </citation>
    <scope>NUCLEOTIDE SEQUENCE [LARGE SCALE GENOMIC DNA]</scope>
    <source>
        <strain evidence="2 3">HW T5.17</strain>
    </source>
</reference>
<keyword evidence="3" id="KW-1185">Reference proteome</keyword>
<dbReference type="AlphaFoldDB" id="A0A963YYC7"/>